<reference evidence="3 4" key="1">
    <citation type="submission" date="2023-07" db="EMBL/GenBank/DDBJ databases">
        <title>Sequencing the genomes of 1000 actinobacteria strains.</title>
        <authorList>
            <person name="Klenk H.-P."/>
        </authorList>
    </citation>
    <scope>NUCLEOTIDE SEQUENCE [LARGE SCALE GENOMIC DNA]</scope>
    <source>
        <strain evidence="3 4">DSM 44388</strain>
    </source>
</reference>
<organism evidence="3 4">
    <name type="scientific">Kineosporia succinea</name>
    <dbReference type="NCBI Taxonomy" id="84632"/>
    <lineage>
        <taxon>Bacteria</taxon>
        <taxon>Bacillati</taxon>
        <taxon>Actinomycetota</taxon>
        <taxon>Actinomycetes</taxon>
        <taxon>Kineosporiales</taxon>
        <taxon>Kineosporiaceae</taxon>
        <taxon>Kineosporia</taxon>
    </lineage>
</organism>
<evidence type="ECO:0000256" key="2">
    <source>
        <dbReference type="SAM" id="Phobius"/>
    </source>
</evidence>
<dbReference type="Proteomes" id="UP001235712">
    <property type="component" value="Unassembled WGS sequence"/>
</dbReference>
<comment type="caution">
    <text evidence="3">The sequence shown here is derived from an EMBL/GenBank/DDBJ whole genome shotgun (WGS) entry which is preliminary data.</text>
</comment>
<feature type="transmembrane region" description="Helical" evidence="2">
    <location>
        <begin position="49"/>
        <end position="70"/>
    </location>
</feature>
<gene>
    <name evidence="3" type="ORF">J2S57_001665</name>
</gene>
<keyword evidence="2" id="KW-0472">Membrane</keyword>
<feature type="compositionally biased region" description="Basic and acidic residues" evidence="1">
    <location>
        <begin position="92"/>
        <end position="102"/>
    </location>
</feature>
<sequence>MGEHGVPYQVTQGSMGERLPVAVGTGVWALLFVLGLTLRTELAESGREWWIWTAASGVLLGIVGYTYLLLRRPRPAPGETAPSSGYTGDVDDVPRHSAELTRLRRQASENLINQRIRSKPGVGEHHGDEVP</sequence>
<accession>A0ABT9P018</accession>
<name>A0ABT9P018_9ACTN</name>
<keyword evidence="2" id="KW-1133">Transmembrane helix</keyword>
<keyword evidence="4" id="KW-1185">Reference proteome</keyword>
<feature type="compositionally biased region" description="Basic and acidic residues" evidence="1">
    <location>
        <begin position="122"/>
        <end position="131"/>
    </location>
</feature>
<evidence type="ECO:0000313" key="4">
    <source>
        <dbReference type="Proteomes" id="UP001235712"/>
    </source>
</evidence>
<keyword evidence="2" id="KW-0812">Transmembrane</keyword>
<proteinExistence type="predicted"/>
<evidence type="ECO:0008006" key="5">
    <source>
        <dbReference type="Google" id="ProtNLM"/>
    </source>
</evidence>
<feature type="transmembrane region" description="Helical" evidence="2">
    <location>
        <begin position="19"/>
        <end position="37"/>
    </location>
</feature>
<evidence type="ECO:0000313" key="3">
    <source>
        <dbReference type="EMBL" id="MDP9825916.1"/>
    </source>
</evidence>
<evidence type="ECO:0000256" key="1">
    <source>
        <dbReference type="SAM" id="MobiDB-lite"/>
    </source>
</evidence>
<dbReference type="EMBL" id="JAUSQZ010000001">
    <property type="protein sequence ID" value="MDP9825916.1"/>
    <property type="molecule type" value="Genomic_DNA"/>
</dbReference>
<feature type="region of interest" description="Disordered" evidence="1">
    <location>
        <begin position="74"/>
        <end position="131"/>
    </location>
</feature>
<protein>
    <recommendedName>
        <fullName evidence="5">DUF2530 domain-containing protein</fullName>
    </recommendedName>
</protein>
<dbReference type="RefSeq" id="WP_307240195.1">
    <property type="nucleotide sequence ID" value="NZ_JAUSQZ010000001.1"/>
</dbReference>